<dbReference type="InterPro" id="IPR025705">
    <property type="entry name" value="Beta_hexosaminidase_sua/sub"/>
</dbReference>
<dbReference type="PANTHER" id="PTHR22600:SF57">
    <property type="entry name" value="BETA-N-ACETYLHEXOSAMINIDASE"/>
    <property type="match status" value="1"/>
</dbReference>
<dbReference type="PANTHER" id="PTHR22600">
    <property type="entry name" value="BETA-HEXOSAMINIDASE"/>
    <property type="match status" value="1"/>
</dbReference>
<dbReference type="InterPro" id="IPR017853">
    <property type="entry name" value="GH"/>
</dbReference>
<dbReference type="InterPro" id="IPR015882">
    <property type="entry name" value="HEX_bac_N"/>
</dbReference>
<name>A0ABW3MD58_9PSEU</name>
<dbReference type="Proteomes" id="UP001597045">
    <property type="component" value="Unassembled WGS sequence"/>
</dbReference>
<proteinExistence type="inferred from homology"/>
<gene>
    <name evidence="8" type="ORF">ACFQ1S_17255</name>
</gene>
<dbReference type="InterPro" id="IPR029018">
    <property type="entry name" value="Hex-like_dom2"/>
</dbReference>
<dbReference type="SUPFAM" id="SSF51445">
    <property type="entry name" value="(Trans)glycosidases"/>
    <property type="match status" value="1"/>
</dbReference>
<comment type="catalytic activity">
    <reaction evidence="1">
        <text>Hydrolysis of terminal non-reducing N-acetyl-D-hexosamine residues in N-acetyl-beta-D-hexosaminides.</text>
        <dbReference type="EC" id="3.2.1.52"/>
    </reaction>
</comment>
<comment type="similarity">
    <text evidence="2">Belongs to the glycosyl hydrolase 20 family.</text>
</comment>
<feature type="domain" description="Glycoside hydrolase family 20 catalytic" evidence="6">
    <location>
        <begin position="121"/>
        <end position="181"/>
    </location>
</feature>
<evidence type="ECO:0000313" key="8">
    <source>
        <dbReference type="EMBL" id="MFD1047169.1"/>
    </source>
</evidence>
<evidence type="ECO:0000259" key="7">
    <source>
        <dbReference type="Pfam" id="PF02838"/>
    </source>
</evidence>
<dbReference type="EC" id="3.2.1.52" evidence="3"/>
<organism evidence="8 9">
    <name type="scientific">Kibdelosporangium lantanae</name>
    <dbReference type="NCBI Taxonomy" id="1497396"/>
    <lineage>
        <taxon>Bacteria</taxon>
        <taxon>Bacillati</taxon>
        <taxon>Actinomycetota</taxon>
        <taxon>Actinomycetes</taxon>
        <taxon>Pseudonocardiales</taxon>
        <taxon>Pseudonocardiaceae</taxon>
        <taxon>Kibdelosporangium</taxon>
    </lineage>
</organism>
<protein>
    <recommendedName>
        <fullName evidence="3">beta-N-acetylhexosaminidase</fullName>
        <ecNumber evidence="3">3.2.1.52</ecNumber>
    </recommendedName>
</protein>
<evidence type="ECO:0000256" key="3">
    <source>
        <dbReference type="ARBA" id="ARBA00012663"/>
    </source>
</evidence>
<dbReference type="SUPFAM" id="SSF55545">
    <property type="entry name" value="beta-N-acetylhexosaminidase-like domain"/>
    <property type="match status" value="1"/>
</dbReference>
<dbReference type="Gene3D" id="3.30.379.10">
    <property type="entry name" value="Chitobiase/beta-hexosaminidase domain 2-like"/>
    <property type="match status" value="1"/>
</dbReference>
<accession>A0ABW3MD58</accession>
<dbReference type="InterPro" id="IPR015883">
    <property type="entry name" value="Glyco_hydro_20_cat"/>
</dbReference>
<dbReference type="Gene3D" id="3.20.20.80">
    <property type="entry name" value="Glycosidases"/>
    <property type="match status" value="1"/>
</dbReference>
<evidence type="ECO:0000313" key="9">
    <source>
        <dbReference type="Proteomes" id="UP001597045"/>
    </source>
</evidence>
<dbReference type="Pfam" id="PF00728">
    <property type="entry name" value="Glyco_hydro_20"/>
    <property type="match status" value="1"/>
</dbReference>
<feature type="non-terminal residue" evidence="8">
    <location>
        <position position="190"/>
    </location>
</feature>
<keyword evidence="9" id="KW-1185">Reference proteome</keyword>
<keyword evidence="5" id="KW-0326">Glycosidase</keyword>
<evidence type="ECO:0000256" key="1">
    <source>
        <dbReference type="ARBA" id="ARBA00001231"/>
    </source>
</evidence>
<sequence length="190" mass="20720">MSSRMICVVPAPVHVRPLPGTFLITADTRIRADREAGSVGDYLAGTFQLATAADGEISLSLHDDPRLGDEGYQLSVASTGITLAANTGTGLFRGVQTLRQLVPVDGPRVVECGEVVDYPRFAHRGVMLDVARHFFTVEEVRRFIDQVVQYKINVLHLHLTDDQGWRLEITGWPRLAEVGGATQVGGEIGR</sequence>
<evidence type="ECO:0000256" key="2">
    <source>
        <dbReference type="ARBA" id="ARBA00006285"/>
    </source>
</evidence>
<keyword evidence="4" id="KW-0378">Hydrolase</keyword>
<reference evidence="9" key="1">
    <citation type="journal article" date="2019" name="Int. J. Syst. Evol. Microbiol.">
        <title>The Global Catalogue of Microorganisms (GCM) 10K type strain sequencing project: providing services to taxonomists for standard genome sequencing and annotation.</title>
        <authorList>
            <consortium name="The Broad Institute Genomics Platform"/>
            <consortium name="The Broad Institute Genome Sequencing Center for Infectious Disease"/>
            <person name="Wu L."/>
            <person name="Ma J."/>
        </authorList>
    </citation>
    <scope>NUCLEOTIDE SEQUENCE [LARGE SCALE GENOMIC DNA]</scope>
    <source>
        <strain evidence="9">JCM 31486</strain>
    </source>
</reference>
<evidence type="ECO:0000259" key="6">
    <source>
        <dbReference type="Pfam" id="PF00728"/>
    </source>
</evidence>
<dbReference type="PRINTS" id="PR00738">
    <property type="entry name" value="GLHYDRLASE20"/>
</dbReference>
<dbReference type="Pfam" id="PF02838">
    <property type="entry name" value="Glyco_hydro_20b"/>
    <property type="match status" value="1"/>
</dbReference>
<dbReference type="EMBL" id="JBHTIS010000959">
    <property type="protein sequence ID" value="MFD1047169.1"/>
    <property type="molecule type" value="Genomic_DNA"/>
</dbReference>
<evidence type="ECO:0000256" key="5">
    <source>
        <dbReference type="ARBA" id="ARBA00023295"/>
    </source>
</evidence>
<evidence type="ECO:0000256" key="4">
    <source>
        <dbReference type="ARBA" id="ARBA00022801"/>
    </source>
</evidence>
<feature type="domain" description="Beta-hexosaminidase bacterial type N-terminal" evidence="7">
    <location>
        <begin position="8"/>
        <end position="118"/>
    </location>
</feature>
<comment type="caution">
    <text evidence="8">The sequence shown here is derived from an EMBL/GenBank/DDBJ whole genome shotgun (WGS) entry which is preliminary data.</text>
</comment>